<gene>
    <name evidence="1" type="primary">BnaA05g15970D</name>
    <name evidence="1" type="ORF">GSBRNA2T00042891001</name>
</gene>
<proteinExistence type="predicted"/>
<protein>
    <submittedName>
        <fullName evidence="1">BnaA05g15970D protein</fullName>
    </submittedName>
</protein>
<dbReference type="AlphaFoldDB" id="A0A078GS70"/>
<evidence type="ECO:0000313" key="2">
    <source>
        <dbReference type="Proteomes" id="UP000028999"/>
    </source>
</evidence>
<keyword evidence="2" id="KW-1185">Reference proteome</keyword>
<accession>A0A078GS70</accession>
<evidence type="ECO:0000313" key="1">
    <source>
        <dbReference type="EMBL" id="CDY29330.1"/>
    </source>
</evidence>
<dbReference type="PaxDb" id="3708-A0A078GS70"/>
<dbReference type="EMBL" id="LK032235">
    <property type="protein sequence ID" value="CDY29330.1"/>
    <property type="molecule type" value="Genomic_DNA"/>
</dbReference>
<name>A0A078GS70_BRANA</name>
<reference evidence="1 2" key="1">
    <citation type="journal article" date="2014" name="Science">
        <title>Plant genetics. Early allopolyploid evolution in the post-Neolithic Brassica napus oilseed genome.</title>
        <authorList>
            <person name="Chalhoub B."/>
            <person name="Denoeud F."/>
            <person name="Liu S."/>
            <person name="Parkin I.A."/>
            <person name="Tang H."/>
            <person name="Wang X."/>
            <person name="Chiquet J."/>
            <person name="Belcram H."/>
            <person name="Tong C."/>
            <person name="Samans B."/>
            <person name="Correa M."/>
            <person name="Da Silva C."/>
            <person name="Just J."/>
            <person name="Falentin C."/>
            <person name="Koh C.S."/>
            <person name="Le Clainche I."/>
            <person name="Bernard M."/>
            <person name="Bento P."/>
            <person name="Noel B."/>
            <person name="Labadie K."/>
            <person name="Alberti A."/>
            <person name="Charles M."/>
            <person name="Arnaud D."/>
            <person name="Guo H."/>
            <person name="Daviaud C."/>
            <person name="Alamery S."/>
            <person name="Jabbari K."/>
            <person name="Zhao M."/>
            <person name="Edger P.P."/>
            <person name="Chelaifa H."/>
            <person name="Tack D."/>
            <person name="Lassalle G."/>
            <person name="Mestiri I."/>
            <person name="Schnel N."/>
            <person name="Le Paslier M.C."/>
            <person name="Fan G."/>
            <person name="Renault V."/>
            <person name="Bayer P.E."/>
            <person name="Golicz A.A."/>
            <person name="Manoli S."/>
            <person name="Lee T.H."/>
            <person name="Thi V.H."/>
            <person name="Chalabi S."/>
            <person name="Hu Q."/>
            <person name="Fan C."/>
            <person name="Tollenaere R."/>
            <person name="Lu Y."/>
            <person name="Battail C."/>
            <person name="Shen J."/>
            <person name="Sidebottom C.H."/>
            <person name="Wang X."/>
            <person name="Canaguier A."/>
            <person name="Chauveau A."/>
            <person name="Berard A."/>
            <person name="Deniot G."/>
            <person name="Guan M."/>
            <person name="Liu Z."/>
            <person name="Sun F."/>
            <person name="Lim Y.P."/>
            <person name="Lyons E."/>
            <person name="Town C.D."/>
            <person name="Bancroft I."/>
            <person name="Wang X."/>
            <person name="Meng J."/>
            <person name="Ma J."/>
            <person name="Pires J.C."/>
            <person name="King G.J."/>
            <person name="Brunel D."/>
            <person name="Delourme R."/>
            <person name="Renard M."/>
            <person name="Aury J.M."/>
            <person name="Adams K.L."/>
            <person name="Batley J."/>
            <person name="Snowdon R.J."/>
            <person name="Tost J."/>
            <person name="Edwards D."/>
            <person name="Zhou Y."/>
            <person name="Hua W."/>
            <person name="Sharpe A.G."/>
            <person name="Paterson A.H."/>
            <person name="Guan C."/>
            <person name="Wincker P."/>
        </authorList>
    </citation>
    <scope>NUCLEOTIDE SEQUENCE [LARGE SCALE GENOMIC DNA]</scope>
    <source>
        <strain evidence="2">cv. Darmor-bzh</strain>
    </source>
</reference>
<dbReference type="Proteomes" id="UP000028999">
    <property type="component" value="Unassembled WGS sequence"/>
</dbReference>
<dbReference type="Gramene" id="CDY29330">
    <property type="protein sequence ID" value="CDY29330"/>
    <property type="gene ID" value="GSBRNA2T00042891001"/>
</dbReference>
<sequence length="64" mass="7293">MILPCNTIKEKLHVYHFHGTCNPCRHRLSWKGMEILCCYYVGERGSDLTATTIGKALGLREVQV</sequence>
<organism evidence="1 2">
    <name type="scientific">Brassica napus</name>
    <name type="common">Rape</name>
    <dbReference type="NCBI Taxonomy" id="3708"/>
    <lineage>
        <taxon>Eukaryota</taxon>
        <taxon>Viridiplantae</taxon>
        <taxon>Streptophyta</taxon>
        <taxon>Embryophyta</taxon>
        <taxon>Tracheophyta</taxon>
        <taxon>Spermatophyta</taxon>
        <taxon>Magnoliopsida</taxon>
        <taxon>eudicotyledons</taxon>
        <taxon>Gunneridae</taxon>
        <taxon>Pentapetalae</taxon>
        <taxon>rosids</taxon>
        <taxon>malvids</taxon>
        <taxon>Brassicales</taxon>
        <taxon>Brassicaceae</taxon>
        <taxon>Brassiceae</taxon>
        <taxon>Brassica</taxon>
    </lineage>
</organism>